<evidence type="ECO:0000313" key="1">
    <source>
        <dbReference type="EMBL" id="EKB47618.1"/>
    </source>
</evidence>
<organism evidence="1 2">
    <name type="scientific">Cecembia lonarensis (strain CCUG 58316 / KCTC 22772 / LW9)</name>
    <dbReference type="NCBI Taxonomy" id="1225176"/>
    <lineage>
        <taxon>Bacteria</taxon>
        <taxon>Pseudomonadati</taxon>
        <taxon>Bacteroidota</taxon>
        <taxon>Cytophagia</taxon>
        <taxon>Cytophagales</taxon>
        <taxon>Cyclobacteriaceae</taxon>
        <taxon>Cecembia</taxon>
    </lineage>
</organism>
<dbReference type="EMBL" id="AMGM01000107">
    <property type="protein sequence ID" value="EKB47618.1"/>
    <property type="molecule type" value="Genomic_DNA"/>
</dbReference>
<sequence>MGKGAEALQGLGIMEGNRATVPGSCTLSPGLIGSGFKLNKLSRYWIGAL</sequence>
<gene>
    <name evidence="1" type="ORF">B879_03777</name>
</gene>
<protein>
    <submittedName>
        <fullName evidence="1">Uncharacterized protein</fullName>
    </submittedName>
</protein>
<dbReference type="Proteomes" id="UP000004478">
    <property type="component" value="Unassembled WGS sequence"/>
</dbReference>
<comment type="caution">
    <text evidence="1">The sequence shown here is derived from an EMBL/GenBank/DDBJ whole genome shotgun (WGS) entry which is preliminary data.</text>
</comment>
<name>K1LB52_CECL9</name>
<evidence type="ECO:0000313" key="2">
    <source>
        <dbReference type="Proteomes" id="UP000004478"/>
    </source>
</evidence>
<keyword evidence="2" id="KW-1185">Reference proteome</keyword>
<accession>K1LB52</accession>
<proteinExistence type="predicted"/>
<reference evidence="1 2" key="1">
    <citation type="journal article" date="2012" name="J. Bacteriol.">
        <title>Draft Genome Sequence of Cecembia lonarensis Strain LW9T, Isolated from Lonar Lake, a Haloalkaline Lake in India.</title>
        <authorList>
            <person name="Shivaji S."/>
            <person name="Ara S."/>
            <person name="Singh A."/>
            <person name="Pinnaka A.K."/>
        </authorList>
    </citation>
    <scope>NUCLEOTIDE SEQUENCE [LARGE SCALE GENOMIC DNA]</scope>
    <source>
        <strain evidence="1 2">LW9</strain>
    </source>
</reference>
<dbReference type="AlphaFoldDB" id="K1LB52"/>